<protein>
    <recommendedName>
        <fullName evidence="1">Phosphoribosyltransferase domain-containing protein</fullName>
    </recommendedName>
</protein>
<dbReference type="SUPFAM" id="SSF56784">
    <property type="entry name" value="HAD-like"/>
    <property type="match status" value="1"/>
</dbReference>
<gene>
    <name evidence="2" type="ORF">ACJ73_02423</name>
</gene>
<dbReference type="PANTHER" id="PTHR43344:SF20">
    <property type="entry name" value="URACIL PHOSPHORIBOSYLTRANSFERASE"/>
    <property type="match status" value="1"/>
</dbReference>
<evidence type="ECO:0000313" key="2">
    <source>
        <dbReference type="EMBL" id="OJD26205.1"/>
    </source>
</evidence>
<dbReference type="Gene3D" id="3.40.50.1000">
    <property type="entry name" value="HAD superfamily/HAD-like"/>
    <property type="match status" value="1"/>
</dbReference>
<sequence>MFWSEADKAGQPVCTQNDLDTFTHILFLDISAEIIAKRRVDDKERRRPSTSASHLHRWQETEKTQLRRLCRNHGILFSTRVPGFDIAEQSLNAASRFPSTYGETKRVFGRKKLDEALIANQNQLETVMVIDADRTFSALGYSYTAFRQAALWYEEIVGDQEFDDLCEVVASVVAMYPEFVSLLRMVAGKEHVRAVVVTCGLRRVWEKVLEREGLSKMVEVIGGGRISDGFVITGAVKGALVTRLQRVHRKYVWAFGDSPLDLDMLIKADRAIIVVGKENPRSKSMDAALMAAIDKDSLRGCQVVLSCNAPPRLNTNKLPLIQLTEQGFIDSVLCRRSPHAIPQFIHATDRGAAKLLMTPMRDATNFGPVLREAHRGVGRYLGTEFLTDLIGVEEYPIPHVQGNNTSGYRLVGEQQTLIVALMRGGEPMAVGVNEVFPLAMFLHANCADDITINHLRGRCTVVLVDSVVNSGGTVMQFVEHIRKLHATIRIVVVAGVVQAEFISRGSPATALACYPNLNIVALRLSNNKFTGRGSTDTGNRLFNTIHIP</sequence>
<dbReference type="InterPro" id="IPR050582">
    <property type="entry name" value="HAD-like_SerB"/>
</dbReference>
<dbReference type="Gene3D" id="3.40.50.2020">
    <property type="match status" value="1"/>
</dbReference>
<name>A0A1J9REX8_9EURO</name>
<accession>A0A1J9REX8</accession>
<evidence type="ECO:0000313" key="3">
    <source>
        <dbReference type="Proteomes" id="UP000242791"/>
    </source>
</evidence>
<dbReference type="VEuPathDB" id="FungiDB:ACJ73_02423"/>
<evidence type="ECO:0000259" key="1">
    <source>
        <dbReference type="Pfam" id="PF14681"/>
    </source>
</evidence>
<dbReference type="STRING" id="1658174.A0A1J9REX8"/>
<feature type="domain" description="Phosphoribosyltransferase" evidence="1">
    <location>
        <begin position="348"/>
        <end position="544"/>
    </location>
</feature>
<dbReference type="SUPFAM" id="SSF53271">
    <property type="entry name" value="PRTase-like"/>
    <property type="match status" value="1"/>
</dbReference>
<keyword evidence="3" id="KW-1185">Reference proteome</keyword>
<dbReference type="OrthoDB" id="5416609at2759"/>
<dbReference type="GO" id="GO:0005737">
    <property type="term" value="C:cytoplasm"/>
    <property type="evidence" value="ECO:0007669"/>
    <property type="project" value="TreeGrafter"/>
</dbReference>
<dbReference type="GO" id="GO:0036424">
    <property type="term" value="F:L-phosphoserine phosphatase activity"/>
    <property type="evidence" value="ECO:0007669"/>
    <property type="project" value="TreeGrafter"/>
</dbReference>
<dbReference type="InterPro" id="IPR027417">
    <property type="entry name" value="P-loop_NTPase"/>
</dbReference>
<proteinExistence type="predicted"/>
<dbReference type="CDD" id="cd06223">
    <property type="entry name" value="PRTases_typeI"/>
    <property type="match status" value="1"/>
</dbReference>
<dbReference type="Proteomes" id="UP000242791">
    <property type="component" value="Unassembled WGS sequence"/>
</dbReference>
<dbReference type="GO" id="GO:0006564">
    <property type="term" value="P:L-serine biosynthetic process"/>
    <property type="evidence" value="ECO:0007669"/>
    <property type="project" value="TreeGrafter"/>
</dbReference>
<dbReference type="GO" id="GO:0000287">
    <property type="term" value="F:magnesium ion binding"/>
    <property type="evidence" value="ECO:0007669"/>
    <property type="project" value="TreeGrafter"/>
</dbReference>
<dbReference type="InterPro" id="IPR029057">
    <property type="entry name" value="PRTase-like"/>
</dbReference>
<reference evidence="2 3" key="1">
    <citation type="submission" date="2015-08" db="EMBL/GenBank/DDBJ databases">
        <title>Emmonsia species relationships and genome sequence.</title>
        <authorList>
            <person name="Cuomo C.A."/>
            <person name="Schwartz I.S."/>
            <person name="Kenyon C."/>
            <person name="De Hoog G.S."/>
            <person name="Govender N.P."/>
            <person name="Botha A."/>
            <person name="Moreno L."/>
            <person name="De Vries M."/>
            <person name="Munoz J.F."/>
            <person name="Stielow J.B."/>
        </authorList>
    </citation>
    <scope>NUCLEOTIDE SEQUENCE [LARGE SCALE GENOMIC DNA]</scope>
    <source>
        <strain evidence="2 3">EI222</strain>
    </source>
</reference>
<dbReference type="Pfam" id="PF14681">
    <property type="entry name" value="UPRTase"/>
    <property type="match status" value="1"/>
</dbReference>
<dbReference type="Pfam" id="PF12710">
    <property type="entry name" value="HAD"/>
    <property type="match status" value="1"/>
</dbReference>
<dbReference type="InterPro" id="IPR000836">
    <property type="entry name" value="PRTase_dom"/>
</dbReference>
<dbReference type="AlphaFoldDB" id="A0A1J9REX8"/>
<dbReference type="Gene3D" id="3.40.50.300">
    <property type="entry name" value="P-loop containing nucleotide triphosphate hydrolases"/>
    <property type="match status" value="1"/>
</dbReference>
<dbReference type="InterPro" id="IPR023214">
    <property type="entry name" value="HAD_sf"/>
</dbReference>
<dbReference type="EMBL" id="LGTZ01000258">
    <property type="protein sequence ID" value="OJD26205.1"/>
    <property type="molecule type" value="Genomic_DNA"/>
</dbReference>
<dbReference type="PANTHER" id="PTHR43344">
    <property type="entry name" value="PHOSPHOSERINE PHOSPHATASE"/>
    <property type="match status" value="1"/>
</dbReference>
<dbReference type="InterPro" id="IPR036412">
    <property type="entry name" value="HAD-like_sf"/>
</dbReference>
<comment type="caution">
    <text evidence="2">The sequence shown here is derived from an EMBL/GenBank/DDBJ whole genome shotgun (WGS) entry which is preliminary data.</text>
</comment>
<organism evidence="2 3">
    <name type="scientific">Blastomyces percursus</name>
    <dbReference type="NCBI Taxonomy" id="1658174"/>
    <lineage>
        <taxon>Eukaryota</taxon>
        <taxon>Fungi</taxon>
        <taxon>Dikarya</taxon>
        <taxon>Ascomycota</taxon>
        <taxon>Pezizomycotina</taxon>
        <taxon>Eurotiomycetes</taxon>
        <taxon>Eurotiomycetidae</taxon>
        <taxon>Onygenales</taxon>
        <taxon>Ajellomycetaceae</taxon>
        <taxon>Blastomyces</taxon>
    </lineage>
</organism>